<evidence type="ECO:0000256" key="4">
    <source>
        <dbReference type="ARBA" id="ARBA00013208"/>
    </source>
</evidence>
<gene>
    <name evidence="9" type="ORF">SAMN05414137_12877</name>
</gene>
<dbReference type="InterPro" id="IPR019533">
    <property type="entry name" value="Peptidase_S26"/>
</dbReference>
<dbReference type="OrthoDB" id="9815782at2"/>
<dbReference type="NCBIfam" id="TIGR02227">
    <property type="entry name" value="sigpep_I_bact"/>
    <property type="match status" value="1"/>
</dbReference>
<keyword evidence="7" id="KW-0812">Transmembrane</keyword>
<evidence type="ECO:0000259" key="8">
    <source>
        <dbReference type="Pfam" id="PF10502"/>
    </source>
</evidence>
<comment type="catalytic activity">
    <reaction evidence="1 7">
        <text>Cleavage of hydrophobic, N-terminal signal or leader sequences from secreted and periplasmic proteins.</text>
        <dbReference type="EC" id="3.4.21.89"/>
    </reaction>
</comment>
<evidence type="ECO:0000313" key="9">
    <source>
        <dbReference type="EMBL" id="SEM44939.1"/>
    </source>
</evidence>
<feature type="active site" evidence="6">
    <location>
        <position position="132"/>
    </location>
</feature>
<dbReference type="Proteomes" id="UP000183015">
    <property type="component" value="Unassembled WGS sequence"/>
</dbReference>
<comment type="similarity">
    <text evidence="3 7">Belongs to the peptidase S26 family.</text>
</comment>
<dbReference type="GO" id="GO:0005886">
    <property type="term" value="C:plasma membrane"/>
    <property type="evidence" value="ECO:0007669"/>
    <property type="project" value="UniProtKB-SubCell"/>
</dbReference>
<dbReference type="EC" id="3.4.21.89" evidence="4 7"/>
<protein>
    <recommendedName>
        <fullName evidence="4 7">Signal peptidase I</fullName>
        <ecNumber evidence="4 7">3.4.21.89</ecNumber>
    </recommendedName>
</protein>
<dbReference type="PRINTS" id="PR00727">
    <property type="entry name" value="LEADERPTASE"/>
</dbReference>
<dbReference type="GO" id="GO:0006465">
    <property type="term" value="P:signal peptide processing"/>
    <property type="evidence" value="ECO:0007669"/>
    <property type="project" value="InterPro"/>
</dbReference>
<dbReference type="eggNOG" id="COG0681">
    <property type="taxonomic scope" value="Bacteria"/>
</dbReference>
<evidence type="ECO:0000256" key="5">
    <source>
        <dbReference type="ARBA" id="ARBA00022801"/>
    </source>
</evidence>
<keyword evidence="7" id="KW-1133">Transmembrane helix</keyword>
<dbReference type="SUPFAM" id="SSF51306">
    <property type="entry name" value="LexA/Signal peptidase"/>
    <property type="match status" value="1"/>
</dbReference>
<comment type="subcellular location">
    <subcellularLocation>
        <location evidence="2">Cell membrane</location>
        <topology evidence="2">Single-pass type II membrane protein</topology>
    </subcellularLocation>
    <subcellularLocation>
        <location evidence="7">Membrane</location>
        <topology evidence="7">Single-pass type II membrane protein</topology>
    </subcellularLocation>
</comment>
<comment type="caution">
    <text evidence="7">Lacks conserved residue(s) required for the propagation of feature annotation.</text>
</comment>
<dbReference type="InterPro" id="IPR019758">
    <property type="entry name" value="Pept_S26A_signal_pept_1_CS"/>
</dbReference>
<sequence length="279" mass="29697">MTEGTGRDQGDAVARSGRRGGGSFLRESAVVVVSALVLAVLVKTFAFQAFSIPSDSMNNTLLKGDRVLVDKFSPWFGATPTRGDVVVFKNPGHWLDDTPEAPQPHSGFGYDVQNLLSDVGLMPAVDQSFLIKRVIAVGGDTVSCVAGQPVKVDGVALHEPYLYPGATPCDEDAVGTVVVPKGDLWVMGDHRNDSADSRYQRIHGRGGGFVPLSDVVGRADVVAWPLGRWATLPEPATFQQAGLTRPDDGLTEPIAVGAIVAVVLAGAAFLLRRRRRQRA</sequence>
<dbReference type="InterPro" id="IPR036286">
    <property type="entry name" value="LexA/Signal_pep-like_sf"/>
</dbReference>
<dbReference type="PANTHER" id="PTHR43390:SF1">
    <property type="entry name" value="CHLOROPLAST PROCESSING PEPTIDASE"/>
    <property type="match status" value="1"/>
</dbReference>
<dbReference type="STRING" id="235985.SAMN05414137_12877"/>
<keyword evidence="5 7" id="KW-0378">Hydrolase</keyword>
<dbReference type="InterPro" id="IPR000223">
    <property type="entry name" value="Pept_S26A_signal_pept_1"/>
</dbReference>
<evidence type="ECO:0000256" key="2">
    <source>
        <dbReference type="ARBA" id="ARBA00004401"/>
    </source>
</evidence>
<feature type="domain" description="Peptidase S26" evidence="8">
    <location>
        <begin position="26"/>
        <end position="224"/>
    </location>
</feature>
<dbReference type="PANTHER" id="PTHR43390">
    <property type="entry name" value="SIGNAL PEPTIDASE I"/>
    <property type="match status" value="1"/>
</dbReference>
<keyword evidence="7" id="KW-0645">Protease</keyword>
<dbReference type="Gene3D" id="2.10.109.10">
    <property type="entry name" value="Umud Fragment, subunit A"/>
    <property type="match status" value="1"/>
</dbReference>
<evidence type="ECO:0000256" key="1">
    <source>
        <dbReference type="ARBA" id="ARBA00000677"/>
    </source>
</evidence>
<dbReference type="AlphaFoldDB" id="A0A1H7YIH6"/>
<accession>A0A1H7YIH6</accession>
<dbReference type="Pfam" id="PF10502">
    <property type="entry name" value="Peptidase_S26"/>
    <property type="match status" value="1"/>
</dbReference>
<dbReference type="CDD" id="cd06530">
    <property type="entry name" value="S26_SPase_I"/>
    <property type="match status" value="1"/>
</dbReference>
<dbReference type="EMBL" id="FOAZ01000028">
    <property type="protein sequence ID" value="SEM44939.1"/>
    <property type="molecule type" value="Genomic_DNA"/>
</dbReference>
<dbReference type="GO" id="GO:0009003">
    <property type="term" value="F:signal peptidase activity"/>
    <property type="evidence" value="ECO:0007669"/>
    <property type="project" value="UniProtKB-EC"/>
</dbReference>
<organism evidence="9 10">
    <name type="scientific">Streptacidiphilus jiangxiensis</name>
    <dbReference type="NCBI Taxonomy" id="235985"/>
    <lineage>
        <taxon>Bacteria</taxon>
        <taxon>Bacillati</taxon>
        <taxon>Actinomycetota</taxon>
        <taxon>Actinomycetes</taxon>
        <taxon>Kitasatosporales</taxon>
        <taxon>Streptomycetaceae</taxon>
        <taxon>Streptacidiphilus</taxon>
    </lineage>
</organism>
<dbReference type="PROSITE" id="PS00761">
    <property type="entry name" value="SPASE_I_3"/>
    <property type="match status" value="1"/>
</dbReference>
<keyword evidence="7" id="KW-0472">Membrane</keyword>
<evidence type="ECO:0000256" key="6">
    <source>
        <dbReference type="PIRSR" id="PIRSR600223-1"/>
    </source>
</evidence>
<feature type="transmembrane region" description="Helical" evidence="7">
    <location>
        <begin position="28"/>
        <end position="50"/>
    </location>
</feature>
<proteinExistence type="inferred from homology"/>
<feature type="active site" evidence="6">
    <location>
        <position position="56"/>
    </location>
</feature>
<evidence type="ECO:0000256" key="7">
    <source>
        <dbReference type="RuleBase" id="RU362042"/>
    </source>
</evidence>
<evidence type="ECO:0000256" key="3">
    <source>
        <dbReference type="ARBA" id="ARBA00009370"/>
    </source>
</evidence>
<reference evidence="10" key="1">
    <citation type="submission" date="2016-10" db="EMBL/GenBank/DDBJ databases">
        <authorList>
            <person name="Varghese N."/>
        </authorList>
    </citation>
    <scope>NUCLEOTIDE SEQUENCE [LARGE SCALE GENOMIC DNA]</scope>
    <source>
        <strain evidence="10">DSM 45096 / BCRC 16803 / CGMCC 4.1857 / CIP 109030 / JCM 12277 / KCTC 19219 / NBRC 100920 / 33214</strain>
    </source>
</reference>
<dbReference type="GO" id="GO:0004252">
    <property type="term" value="F:serine-type endopeptidase activity"/>
    <property type="evidence" value="ECO:0007669"/>
    <property type="project" value="InterPro"/>
</dbReference>
<keyword evidence="10" id="KW-1185">Reference proteome</keyword>
<feature type="transmembrane region" description="Helical" evidence="7">
    <location>
        <begin position="254"/>
        <end position="271"/>
    </location>
</feature>
<evidence type="ECO:0000313" key="10">
    <source>
        <dbReference type="Proteomes" id="UP000183015"/>
    </source>
</evidence>
<name>A0A1H7YIH6_STRJI</name>